<organism evidence="2">
    <name type="scientific">marine sediment metagenome</name>
    <dbReference type="NCBI Taxonomy" id="412755"/>
    <lineage>
        <taxon>unclassified sequences</taxon>
        <taxon>metagenomes</taxon>
        <taxon>ecological metagenomes</taxon>
    </lineage>
</organism>
<feature type="transmembrane region" description="Helical" evidence="1">
    <location>
        <begin position="404"/>
        <end position="424"/>
    </location>
</feature>
<accession>A0A0F9R9Z3</accession>
<feature type="transmembrane region" description="Helical" evidence="1">
    <location>
        <begin position="248"/>
        <end position="266"/>
    </location>
</feature>
<keyword evidence="1" id="KW-1133">Transmembrane helix</keyword>
<protein>
    <submittedName>
        <fullName evidence="2">Uncharacterized protein</fullName>
    </submittedName>
</protein>
<name>A0A0F9R9Z3_9ZZZZ</name>
<gene>
    <name evidence="2" type="ORF">LCGC14_0998340</name>
</gene>
<proteinExistence type="predicted"/>
<keyword evidence="1" id="KW-0812">Transmembrane</keyword>
<comment type="caution">
    <text evidence="2">The sequence shown here is derived from an EMBL/GenBank/DDBJ whole genome shotgun (WGS) entry which is preliminary data.</text>
</comment>
<feature type="transmembrane region" description="Helical" evidence="1">
    <location>
        <begin position="129"/>
        <end position="148"/>
    </location>
</feature>
<feature type="transmembrane region" description="Helical" evidence="1">
    <location>
        <begin position="84"/>
        <end position="109"/>
    </location>
</feature>
<dbReference type="EMBL" id="LAZR01003841">
    <property type="protein sequence ID" value="KKN14218.1"/>
    <property type="molecule type" value="Genomic_DNA"/>
</dbReference>
<feature type="transmembrane region" description="Helical" evidence="1">
    <location>
        <begin position="197"/>
        <end position="218"/>
    </location>
</feature>
<reference evidence="2" key="1">
    <citation type="journal article" date="2015" name="Nature">
        <title>Complex archaea that bridge the gap between prokaryotes and eukaryotes.</title>
        <authorList>
            <person name="Spang A."/>
            <person name="Saw J.H."/>
            <person name="Jorgensen S.L."/>
            <person name="Zaremba-Niedzwiedzka K."/>
            <person name="Martijn J."/>
            <person name="Lind A.E."/>
            <person name="van Eijk R."/>
            <person name="Schleper C."/>
            <person name="Guy L."/>
            <person name="Ettema T.J."/>
        </authorList>
    </citation>
    <scope>NUCLEOTIDE SEQUENCE</scope>
</reference>
<feature type="transmembrane region" description="Helical" evidence="1">
    <location>
        <begin position="286"/>
        <end position="307"/>
    </location>
</feature>
<feature type="transmembrane region" description="Helical" evidence="1">
    <location>
        <begin position="154"/>
        <end position="176"/>
    </location>
</feature>
<sequence length="795" mass="93176">MSKIKQSSKPKSTGDKFKTKLNAFKAKAKAKLKDLYGMLIHQEVYVDGQEPPKSYSYQKKFFGLYAFFIIYSFILILISDPKLLGFLTFGDPFSFSLAIVAFFLVLSFLFSVDKIRIYIFEKKTVLKQLILYISLIALFYLIFKFLFIQFNINFMTFLLVLAMIWLILLSSRFYIYSRKFSTKIEARFIKRYSVARYYFAIIIPFIILVILVIMSLIYRSFLVFLSLDLFAHSDPTSAVAVYNLEMRIIMPLIYFSLVMTLVFIIFEYVSTRRRAETKRAGTFDNFTFSLIVLFIFFFQIMQITIYLLSQPETITALKLAVGTGGTILAYVFIVEFAVSLYFLYRIIKKTGKTLGWRIFIFKKDGLILLILACVFAQTLTRFSFKNEIPYQGITAVGKWLMADKFIISILIIFFLGTTLLVYYIKPHETSMFMRLQKETVSQEDKSMDIIYKIIRSEYIRRGEAYPLEILERELVKATRLSISNIYSLISQLVKKDMDIIITEQKEEFGKPRKMIDFVSVTERFEKKEVAEQKAKKFLSERLFETALQKEKKESRLLKGVKAGQPKDSFISSLTTDYSKKQKDKEIFQQKLKAGTQISFADLTEDLKNEIIRLIKKEYISRIAKPVKIPDFYLPISEITSQVESKTKISPGELYLILNDLSKTDLELRLIDNPDEPEDKLIKFLPFSDDSMNFSLMNFRPEEYSKFRLLVTKNFLKYVKSKREKRVIFQLKKEIPAQTESQKSWLDLLNILYKDYSIYAKQLIEVPNKQKLLSQIDTMVKEYEKRLILLNSKIPQ</sequence>
<feature type="transmembrane region" description="Helical" evidence="1">
    <location>
        <begin position="327"/>
        <end position="344"/>
    </location>
</feature>
<feature type="transmembrane region" description="Helical" evidence="1">
    <location>
        <begin position="365"/>
        <end position="384"/>
    </location>
</feature>
<evidence type="ECO:0000313" key="2">
    <source>
        <dbReference type="EMBL" id="KKN14218.1"/>
    </source>
</evidence>
<dbReference type="AlphaFoldDB" id="A0A0F9R9Z3"/>
<keyword evidence="1" id="KW-0472">Membrane</keyword>
<evidence type="ECO:0000256" key="1">
    <source>
        <dbReference type="SAM" id="Phobius"/>
    </source>
</evidence>
<feature type="transmembrane region" description="Helical" evidence="1">
    <location>
        <begin position="61"/>
        <end position="78"/>
    </location>
</feature>